<reference evidence="2" key="1">
    <citation type="submission" date="2021-10" db="EMBL/GenBank/DDBJ databases">
        <authorList>
            <person name="Piombo E."/>
        </authorList>
    </citation>
    <scope>NUCLEOTIDE SEQUENCE</scope>
</reference>
<protein>
    <recommendedName>
        <fullName evidence="1">F-box domain-containing protein</fullName>
    </recommendedName>
</protein>
<dbReference type="Proteomes" id="UP000754883">
    <property type="component" value="Unassembled WGS sequence"/>
</dbReference>
<dbReference type="AlphaFoldDB" id="A0A9N9Y9T7"/>
<dbReference type="InterPro" id="IPR036047">
    <property type="entry name" value="F-box-like_dom_sf"/>
</dbReference>
<dbReference type="InterPro" id="IPR001810">
    <property type="entry name" value="F-box_dom"/>
</dbReference>
<dbReference type="SUPFAM" id="SSF81383">
    <property type="entry name" value="F-box domain"/>
    <property type="match status" value="1"/>
</dbReference>
<evidence type="ECO:0000259" key="1">
    <source>
        <dbReference type="PROSITE" id="PS50181"/>
    </source>
</evidence>
<keyword evidence="3" id="KW-1185">Reference proteome</keyword>
<organism evidence="2 3">
    <name type="scientific">Clonostachys byssicola</name>
    <dbReference type="NCBI Taxonomy" id="160290"/>
    <lineage>
        <taxon>Eukaryota</taxon>
        <taxon>Fungi</taxon>
        <taxon>Dikarya</taxon>
        <taxon>Ascomycota</taxon>
        <taxon>Pezizomycotina</taxon>
        <taxon>Sordariomycetes</taxon>
        <taxon>Hypocreomycetidae</taxon>
        <taxon>Hypocreales</taxon>
        <taxon>Bionectriaceae</taxon>
        <taxon>Clonostachys</taxon>
    </lineage>
</organism>
<dbReference type="InterPro" id="IPR036404">
    <property type="entry name" value="Jacalin-like_lectin_dom_sf"/>
</dbReference>
<sequence length="973" mass="110236">MGGAEVYCAICGGPVNVPYWEDGFEEEYTYDPTVVQEDRSDLEWLKDVRVIGEDPASTGLSRIWVSGVASHDDHGYFDLEEGDPVMELFGEESLRTYAYKGHHSFAVPYHQTCRTLLAKYLNLEGDAIDIDGNDDNGNDRSDDIDNDIFFQVLRQLADTSEYAQALKLDYGSVSKNQEQYWVVSRGEEHFVHSPLDIPRLEQYFNRLPAPEELTWYNYRPDYELGYDPISALPIELRLSILRYLDMPSALRLFQTCRALYSTQGSNSWWRRRLLADMPWLFEASPIEEVITQHWDRVYKDMWWASRHTRDTPYLRENHWYQSLAHMKMTGLANRRRIWEEILPQIAGPYEKLQKEKAQIDLPDILKGASSTGLRRLIRPEPEVNSSFRYYFAQSIAGLKDAHIEFHVHLDQEQFIRGLHFAGQQSSEQGDLTQDAFNFPTTVESVQVPANDCLTGIIVTSREFPDGEEGSRKIVGMEFLLGSSTSQQVGSTDGDRRLIHVSKDHFAVGIETFSSPEGGLSRLSLLQQPTLLSHGIGRFRSQGSTPDHVNLEAAKFLWRKHIPPPGLQISDHSSGYWSYAMEKDLSPMEPLIFGTTDAELADITAISIDVLFGGIEVQYGNRPTRSIGSRHLAMKSLIIDGQGGERVVALNYVVKHIPKGIHIVTNYGRELVVGHSSQRPEELVQYPPRDPETEQSTYLVGMYGWWTSRDTPKARLEAVGCLFAAELDGKHQSVPEMPDLAPGQGRIWEPSAPTGVRVVGPILGDFSVKESLGINSRNLEALDRCPTRSWLDCSRPLLELRVILCHSFDEKQVPLSAITFKFADGAKEELTIGPEIRPQSPIDTQGDGNDWCWCSLSGHGRKTEDERSVHPHYRRHVWELGGKRLQSLRVFLSPIDEEVGRGSRLSGVQFIAEDGSESPKWSHWNFSSDDAYMIENITFTDGKIGLKLFVGETRRSVTYEDPIVYALQAMERLA</sequence>
<dbReference type="OrthoDB" id="9984533at2759"/>
<evidence type="ECO:0000313" key="2">
    <source>
        <dbReference type="EMBL" id="CAH0003602.1"/>
    </source>
</evidence>
<accession>A0A9N9Y9T7</accession>
<feature type="domain" description="F-box" evidence="1">
    <location>
        <begin position="226"/>
        <end position="272"/>
    </location>
</feature>
<proteinExistence type="predicted"/>
<gene>
    <name evidence="2" type="ORF">CBYS24578_00009683</name>
</gene>
<dbReference type="EMBL" id="CABFNO020001565">
    <property type="protein sequence ID" value="CAH0003602.1"/>
    <property type="molecule type" value="Genomic_DNA"/>
</dbReference>
<dbReference type="Pfam" id="PF12937">
    <property type="entry name" value="F-box-like"/>
    <property type="match status" value="1"/>
</dbReference>
<comment type="caution">
    <text evidence="2">The sequence shown here is derived from an EMBL/GenBank/DDBJ whole genome shotgun (WGS) entry which is preliminary data.</text>
</comment>
<name>A0A9N9Y9T7_9HYPO</name>
<evidence type="ECO:0000313" key="3">
    <source>
        <dbReference type="Proteomes" id="UP000754883"/>
    </source>
</evidence>
<dbReference type="Gene3D" id="1.20.1280.50">
    <property type="match status" value="1"/>
</dbReference>
<dbReference type="PROSITE" id="PS50181">
    <property type="entry name" value="FBOX"/>
    <property type="match status" value="1"/>
</dbReference>
<dbReference type="Gene3D" id="2.100.10.30">
    <property type="entry name" value="Jacalin-like lectin domain"/>
    <property type="match status" value="1"/>
</dbReference>